<dbReference type="FunFam" id="3.20.20.80:FF:000095">
    <property type="entry name" value="Endochitinase B1"/>
    <property type="match status" value="1"/>
</dbReference>
<feature type="compositionally biased region" description="Basic and acidic residues" evidence="12">
    <location>
        <begin position="10"/>
        <end position="23"/>
    </location>
</feature>
<dbReference type="SMART" id="SM00636">
    <property type="entry name" value="Glyco_18"/>
    <property type="match status" value="1"/>
</dbReference>
<evidence type="ECO:0000256" key="1">
    <source>
        <dbReference type="ARBA" id="ARBA00000822"/>
    </source>
</evidence>
<dbReference type="PROSITE" id="PS51910">
    <property type="entry name" value="GH18_2"/>
    <property type="match status" value="1"/>
</dbReference>
<evidence type="ECO:0000256" key="10">
    <source>
        <dbReference type="ARBA" id="ARBA00023326"/>
    </source>
</evidence>
<dbReference type="STRING" id="1658174.A0A1J9REE6"/>
<dbReference type="GO" id="GO:0008843">
    <property type="term" value="F:endochitinase activity"/>
    <property type="evidence" value="ECO:0007669"/>
    <property type="project" value="UniProtKB-EC"/>
</dbReference>
<dbReference type="InterPro" id="IPR001579">
    <property type="entry name" value="Glyco_hydro_18_chit_AS"/>
</dbReference>
<name>A0A1J9REE6_9EURO</name>
<dbReference type="InterPro" id="IPR050314">
    <property type="entry name" value="Glycosyl_Hydrlase_18"/>
</dbReference>
<evidence type="ECO:0000256" key="13">
    <source>
        <dbReference type="SAM" id="Phobius"/>
    </source>
</evidence>
<evidence type="ECO:0000256" key="7">
    <source>
        <dbReference type="ARBA" id="ARBA00023024"/>
    </source>
</evidence>
<dbReference type="InterPro" id="IPR001223">
    <property type="entry name" value="Glyco_hydro18_cat"/>
</dbReference>
<dbReference type="PROSITE" id="PS01095">
    <property type="entry name" value="GH18_1"/>
    <property type="match status" value="1"/>
</dbReference>
<evidence type="ECO:0000256" key="3">
    <source>
        <dbReference type="ARBA" id="ARBA00008682"/>
    </source>
</evidence>
<dbReference type="AlphaFoldDB" id="A0A1J9REE6"/>
<organism evidence="15 16">
    <name type="scientific">Blastomyces percursus</name>
    <dbReference type="NCBI Taxonomy" id="1658174"/>
    <lineage>
        <taxon>Eukaryota</taxon>
        <taxon>Fungi</taxon>
        <taxon>Dikarya</taxon>
        <taxon>Ascomycota</taxon>
        <taxon>Pezizomycotina</taxon>
        <taxon>Eurotiomycetes</taxon>
        <taxon>Eurotiomycetidae</taxon>
        <taxon>Onygenales</taxon>
        <taxon>Ajellomycetaceae</taxon>
        <taxon>Blastomyces</taxon>
    </lineage>
</organism>
<proteinExistence type="inferred from homology"/>
<dbReference type="OrthoDB" id="76388at2759"/>
<dbReference type="Gene3D" id="3.20.20.80">
    <property type="entry name" value="Glycosidases"/>
    <property type="match status" value="1"/>
</dbReference>
<evidence type="ECO:0000256" key="2">
    <source>
        <dbReference type="ARBA" id="ARBA00004613"/>
    </source>
</evidence>
<evidence type="ECO:0000256" key="9">
    <source>
        <dbReference type="ARBA" id="ARBA00023295"/>
    </source>
</evidence>
<dbReference type="GO" id="GO:0005576">
    <property type="term" value="C:extracellular region"/>
    <property type="evidence" value="ECO:0007669"/>
    <property type="project" value="UniProtKB-SubCell"/>
</dbReference>
<dbReference type="SUPFAM" id="SSF54556">
    <property type="entry name" value="Chitinase insertion domain"/>
    <property type="match status" value="1"/>
</dbReference>
<keyword evidence="16" id="KW-1185">Reference proteome</keyword>
<keyword evidence="7" id="KW-0146">Chitin degradation</keyword>
<evidence type="ECO:0000256" key="11">
    <source>
        <dbReference type="RuleBase" id="RU000489"/>
    </source>
</evidence>
<keyword evidence="10" id="KW-0624">Polysaccharide degradation</keyword>
<comment type="catalytic activity">
    <reaction evidence="1">
        <text>Random endo-hydrolysis of N-acetyl-beta-D-glucosaminide (1-&gt;4)-beta-linkages in chitin and chitodextrins.</text>
        <dbReference type="EC" id="3.2.1.14"/>
    </reaction>
</comment>
<dbReference type="InterPro" id="IPR029070">
    <property type="entry name" value="Chitinase_insertion_sf"/>
</dbReference>
<evidence type="ECO:0000256" key="4">
    <source>
        <dbReference type="ARBA" id="ARBA00012729"/>
    </source>
</evidence>
<dbReference type="Pfam" id="PF00704">
    <property type="entry name" value="Glyco_hydro_18"/>
    <property type="match status" value="1"/>
</dbReference>
<dbReference type="InterPro" id="IPR017853">
    <property type="entry name" value="GH"/>
</dbReference>
<evidence type="ECO:0000256" key="8">
    <source>
        <dbReference type="ARBA" id="ARBA00023277"/>
    </source>
</evidence>
<keyword evidence="5" id="KW-0964">Secreted</keyword>
<dbReference type="Gene3D" id="3.10.50.10">
    <property type="match status" value="1"/>
</dbReference>
<keyword evidence="9 11" id="KW-0326">Glycosidase</keyword>
<feature type="transmembrane region" description="Helical" evidence="13">
    <location>
        <begin position="67"/>
        <end position="84"/>
    </location>
</feature>
<protein>
    <recommendedName>
        <fullName evidence="4">chitinase</fullName>
        <ecNumber evidence="4">3.2.1.14</ecNumber>
    </recommendedName>
</protein>
<dbReference type="GO" id="GO:0008061">
    <property type="term" value="F:chitin binding"/>
    <property type="evidence" value="ECO:0007669"/>
    <property type="project" value="InterPro"/>
</dbReference>
<evidence type="ECO:0000256" key="5">
    <source>
        <dbReference type="ARBA" id="ARBA00022525"/>
    </source>
</evidence>
<evidence type="ECO:0000259" key="14">
    <source>
        <dbReference type="PROSITE" id="PS51910"/>
    </source>
</evidence>
<comment type="caution">
    <text evidence="15">The sequence shown here is derived from an EMBL/GenBank/DDBJ whole genome shotgun (WGS) entry which is preliminary data.</text>
</comment>
<evidence type="ECO:0000256" key="6">
    <source>
        <dbReference type="ARBA" id="ARBA00022801"/>
    </source>
</evidence>
<dbReference type="VEuPathDB" id="FungiDB:ACJ73_01644"/>
<accession>A0A1J9REE6</accession>
<reference evidence="15 16" key="1">
    <citation type="submission" date="2015-08" db="EMBL/GenBank/DDBJ databases">
        <title>Emmonsia species relationships and genome sequence.</title>
        <authorList>
            <person name="Cuomo C.A."/>
            <person name="Schwartz I.S."/>
            <person name="Kenyon C."/>
            <person name="De Hoog G.S."/>
            <person name="Govender N.P."/>
            <person name="Botha A."/>
            <person name="Moreno L."/>
            <person name="De Vries M."/>
            <person name="Munoz J.F."/>
            <person name="Stielow J.B."/>
        </authorList>
    </citation>
    <scope>NUCLEOTIDE SEQUENCE [LARGE SCALE GENOMIC DNA]</scope>
    <source>
        <strain evidence="15 16">EI222</strain>
    </source>
</reference>
<feature type="compositionally biased region" description="Pro residues" evidence="12">
    <location>
        <begin position="164"/>
        <end position="193"/>
    </location>
</feature>
<keyword evidence="13" id="KW-0472">Membrane</keyword>
<keyword evidence="13" id="KW-1133">Transmembrane helix</keyword>
<dbReference type="EC" id="3.2.1.14" evidence="4"/>
<dbReference type="InterPro" id="IPR011583">
    <property type="entry name" value="Chitinase_II/V-like_cat"/>
</dbReference>
<keyword evidence="8" id="KW-0119">Carbohydrate metabolism</keyword>
<dbReference type="GO" id="GO:0000272">
    <property type="term" value="P:polysaccharide catabolic process"/>
    <property type="evidence" value="ECO:0007669"/>
    <property type="project" value="UniProtKB-KW"/>
</dbReference>
<evidence type="ECO:0000313" key="16">
    <source>
        <dbReference type="Proteomes" id="UP000242791"/>
    </source>
</evidence>
<gene>
    <name evidence="15" type="ORF">ACJ73_01644</name>
</gene>
<dbReference type="EMBL" id="LGTZ01000154">
    <property type="protein sequence ID" value="OJD26959.1"/>
    <property type="molecule type" value="Genomic_DNA"/>
</dbReference>
<evidence type="ECO:0000313" key="15">
    <source>
        <dbReference type="EMBL" id="OJD26959.1"/>
    </source>
</evidence>
<sequence length="599" mass="65944">MGPYHQAFQSDKDGEKQESARAEHDKMTQLPWLFHLPRVEEQEDGLHAGSRRRALFMKHRPHYRSMFFFYIGVLLFNAVGAVSYDPAEPTPESHQVTHILTDGDDVDNYHHVDPTTVWKTTTITVTVPAVPTATPAAGGADSSISVTSVLPSSGSVVPSYEGTCPPPPDPSPPSPSPPAPELPTPEPPSPSPPGNMSNPDGFRSIVYFVNWAIYGRNYNPQDLPAAKLTHVLYAFANVRPETGEVYLSDTWSDTDKHYPTDSWNDVGNNVYGCVKQLFLLKKKNRNMKVLLSIGGWTYSSNFPKPASTPAGRTKFADTATKLMLDMGFDGLDVDWEYPKDDEEAKNFVELLRVTREKLDAVGKDRRFLLTIACPAGPQNFKKLRLQEMTPYLDFYNLMAYDYSGSWDKIAGHQSNLEVSKSNPKSTPFSTKAALDHYIGVGGVPASKMVLGMPLYGRAFANTDGPGTPFQGNGGSGSFEPGIWDYKVLPKQGAVENLESFGKDGCGASWSYDASARTMISYDNVAMVEEKTKYIIDKALGGGMWWEASGDRDPRSAEKANGSLIGTFIEGIGGKLEKLENVLSYPESQYDNLKAQFPNE</sequence>
<evidence type="ECO:0000256" key="12">
    <source>
        <dbReference type="SAM" id="MobiDB-lite"/>
    </source>
</evidence>
<dbReference type="Proteomes" id="UP000242791">
    <property type="component" value="Unassembled WGS sequence"/>
</dbReference>
<dbReference type="GO" id="GO:0006032">
    <property type="term" value="P:chitin catabolic process"/>
    <property type="evidence" value="ECO:0007669"/>
    <property type="project" value="UniProtKB-KW"/>
</dbReference>
<dbReference type="SUPFAM" id="SSF51445">
    <property type="entry name" value="(Trans)glycosidases"/>
    <property type="match status" value="1"/>
</dbReference>
<keyword evidence="13" id="KW-0812">Transmembrane</keyword>
<dbReference type="PANTHER" id="PTHR11177:SF365">
    <property type="entry name" value="ENDOCHITINASE B"/>
    <property type="match status" value="1"/>
</dbReference>
<feature type="region of interest" description="Disordered" evidence="12">
    <location>
        <begin position="1"/>
        <end position="23"/>
    </location>
</feature>
<feature type="domain" description="GH18" evidence="14">
    <location>
        <begin position="202"/>
        <end position="574"/>
    </location>
</feature>
<comment type="subcellular location">
    <subcellularLocation>
        <location evidence="2">Secreted</location>
    </subcellularLocation>
</comment>
<keyword evidence="6 11" id="KW-0378">Hydrolase</keyword>
<dbReference type="PANTHER" id="PTHR11177">
    <property type="entry name" value="CHITINASE"/>
    <property type="match status" value="1"/>
</dbReference>
<dbReference type="CDD" id="cd06548">
    <property type="entry name" value="GH18_chitinase"/>
    <property type="match status" value="1"/>
</dbReference>
<comment type="similarity">
    <text evidence="3">Belongs to the glycosyl hydrolase 18 family. Chitinase class V subfamily.</text>
</comment>
<feature type="region of interest" description="Disordered" evidence="12">
    <location>
        <begin position="155"/>
        <end position="197"/>
    </location>
</feature>